<proteinExistence type="predicted"/>
<reference evidence="1 2" key="2">
    <citation type="journal article" date="2022" name="Mol. Ecol. Resour.">
        <title>The genomes of chicory, endive, great burdock and yacon provide insights into Asteraceae paleo-polyploidization history and plant inulin production.</title>
        <authorList>
            <person name="Fan W."/>
            <person name="Wang S."/>
            <person name="Wang H."/>
            <person name="Wang A."/>
            <person name="Jiang F."/>
            <person name="Liu H."/>
            <person name="Zhao H."/>
            <person name="Xu D."/>
            <person name="Zhang Y."/>
        </authorList>
    </citation>
    <scope>NUCLEOTIDE SEQUENCE [LARGE SCALE GENOMIC DNA]</scope>
    <source>
        <strain evidence="2">cv. Niubang</strain>
    </source>
</reference>
<accession>A0ACB9FI27</accession>
<name>A0ACB9FI27_ARCLA</name>
<evidence type="ECO:0000313" key="1">
    <source>
        <dbReference type="EMBL" id="KAI3770578.1"/>
    </source>
</evidence>
<evidence type="ECO:0000313" key="2">
    <source>
        <dbReference type="Proteomes" id="UP001055879"/>
    </source>
</evidence>
<organism evidence="1 2">
    <name type="scientific">Arctium lappa</name>
    <name type="common">Greater burdock</name>
    <name type="synonym">Lappa major</name>
    <dbReference type="NCBI Taxonomy" id="4217"/>
    <lineage>
        <taxon>Eukaryota</taxon>
        <taxon>Viridiplantae</taxon>
        <taxon>Streptophyta</taxon>
        <taxon>Embryophyta</taxon>
        <taxon>Tracheophyta</taxon>
        <taxon>Spermatophyta</taxon>
        <taxon>Magnoliopsida</taxon>
        <taxon>eudicotyledons</taxon>
        <taxon>Gunneridae</taxon>
        <taxon>Pentapetalae</taxon>
        <taxon>asterids</taxon>
        <taxon>campanulids</taxon>
        <taxon>Asterales</taxon>
        <taxon>Asteraceae</taxon>
        <taxon>Carduoideae</taxon>
        <taxon>Cardueae</taxon>
        <taxon>Arctiinae</taxon>
        <taxon>Arctium</taxon>
    </lineage>
</organism>
<gene>
    <name evidence="1" type="ORF">L6452_01716</name>
</gene>
<sequence>MISSSKQTAVNANDDDHYRQILQSEWMVVGMRSGKCNGTVGECFISGGDDIDGKSKRRILAGKRYVSYGALQKNNVPCSRRGASYYNCRQGGQANPYTRGCNAITHCRS</sequence>
<keyword evidence="2" id="KW-1185">Reference proteome</keyword>
<comment type="caution">
    <text evidence="1">The sequence shown here is derived from an EMBL/GenBank/DDBJ whole genome shotgun (WGS) entry which is preliminary data.</text>
</comment>
<protein>
    <submittedName>
        <fullName evidence="1">Uncharacterized protein</fullName>
    </submittedName>
</protein>
<reference evidence="2" key="1">
    <citation type="journal article" date="2022" name="Mol. Ecol. Resour.">
        <title>The genomes of chicory, endive, great burdock and yacon provide insights into Asteraceae palaeo-polyploidization history and plant inulin production.</title>
        <authorList>
            <person name="Fan W."/>
            <person name="Wang S."/>
            <person name="Wang H."/>
            <person name="Wang A."/>
            <person name="Jiang F."/>
            <person name="Liu H."/>
            <person name="Zhao H."/>
            <person name="Xu D."/>
            <person name="Zhang Y."/>
        </authorList>
    </citation>
    <scope>NUCLEOTIDE SEQUENCE [LARGE SCALE GENOMIC DNA]</scope>
    <source>
        <strain evidence="2">cv. Niubang</strain>
    </source>
</reference>
<dbReference type="Proteomes" id="UP001055879">
    <property type="component" value="Linkage Group LG01"/>
</dbReference>
<dbReference type="EMBL" id="CM042047">
    <property type="protein sequence ID" value="KAI3770578.1"/>
    <property type="molecule type" value="Genomic_DNA"/>
</dbReference>